<evidence type="ECO:0000256" key="2">
    <source>
        <dbReference type="ARBA" id="ARBA00022574"/>
    </source>
</evidence>
<name>A0A085NHC4_9BILA</name>
<feature type="compositionally biased region" description="Basic and acidic residues" evidence="5">
    <location>
        <begin position="275"/>
        <end position="284"/>
    </location>
</feature>
<evidence type="ECO:0000313" key="6">
    <source>
        <dbReference type="EMBL" id="KFD68870.1"/>
    </source>
</evidence>
<dbReference type="GO" id="GO:0005634">
    <property type="term" value="C:nucleus"/>
    <property type="evidence" value="ECO:0007669"/>
    <property type="project" value="UniProtKB-SubCell"/>
</dbReference>
<dbReference type="SUPFAM" id="SSF101908">
    <property type="entry name" value="Putative isomerase YbhE"/>
    <property type="match status" value="1"/>
</dbReference>
<dbReference type="GO" id="GO:0043527">
    <property type="term" value="C:tRNA methyltransferase complex"/>
    <property type="evidence" value="ECO:0007669"/>
    <property type="project" value="TreeGrafter"/>
</dbReference>
<proteinExistence type="predicted"/>
<evidence type="ECO:0000256" key="4">
    <source>
        <dbReference type="ARBA" id="ARBA00023242"/>
    </source>
</evidence>
<dbReference type="AlphaFoldDB" id="A0A085NHC4"/>
<dbReference type="GO" id="GO:0036265">
    <property type="term" value="P:RNA (guanine-N7)-methylation"/>
    <property type="evidence" value="ECO:0007669"/>
    <property type="project" value="InterPro"/>
</dbReference>
<gene>
    <name evidence="6" type="ORF">M514_10030</name>
</gene>
<evidence type="ECO:0000256" key="1">
    <source>
        <dbReference type="ARBA" id="ARBA00004123"/>
    </source>
</evidence>
<protein>
    <submittedName>
        <fullName evidence="6">Uncharacterized protein</fullName>
    </submittedName>
</protein>
<dbReference type="GO" id="GO:0006400">
    <property type="term" value="P:tRNA modification"/>
    <property type="evidence" value="ECO:0007669"/>
    <property type="project" value="TreeGrafter"/>
</dbReference>
<keyword evidence="2" id="KW-0853">WD repeat</keyword>
<evidence type="ECO:0000256" key="5">
    <source>
        <dbReference type="SAM" id="MobiDB-lite"/>
    </source>
</evidence>
<dbReference type="Proteomes" id="UP000030758">
    <property type="component" value="Unassembled WGS sequence"/>
</dbReference>
<sequence>MAFLEQNEETLFFVTSKGVFTFCRSGVRPQVSSFFKFDAPCEPSVSANGSFQVLASSLQAEEALLAVATSDKKVNKQPTALAFAGNGSLLVADRAGEVTLLGSFESKPLLGHCSMLLDMDETIRIWDIVEGECLHVIQLRPLLESLKPDFAVKAAECRVFSAGRTLAVVYLHFVLILNLDPFQWSVKSDQCLRSDGEILDILFQDNDHLMFLQRLGSVALKMFKRLRTEEPFEEYTDDFSVIVNGDSKLRDALHESSYVQLPLRKLGSLADDGERESKRPRIDCDIYASRSRPP</sequence>
<dbReference type="GO" id="GO:0005829">
    <property type="term" value="C:cytosol"/>
    <property type="evidence" value="ECO:0007669"/>
    <property type="project" value="TreeGrafter"/>
</dbReference>
<organism evidence="6">
    <name type="scientific">Trichuris suis</name>
    <name type="common">pig whipworm</name>
    <dbReference type="NCBI Taxonomy" id="68888"/>
    <lineage>
        <taxon>Eukaryota</taxon>
        <taxon>Metazoa</taxon>
        <taxon>Ecdysozoa</taxon>
        <taxon>Nematoda</taxon>
        <taxon>Enoplea</taxon>
        <taxon>Dorylaimia</taxon>
        <taxon>Trichinellida</taxon>
        <taxon>Trichuridae</taxon>
        <taxon>Trichuris</taxon>
    </lineage>
</organism>
<reference evidence="6" key="1">
    <citation type="journal article" date="2014" name="Nat. Genet.">
        <title>Genome and transcriptome of the porcine whipworm Trichuris suis.</title>
        <authorList>
            <person name="Jex A.R."/>
            <person name="Nejsum P."/>
            <person name="Schwarz E.M."/>
            <person name="Hu L."/>
            <person name="Young N.D."/>
            <person name="Hall R.S."/>
            <person name="Korhonen P.K."/>
            <person name="Liao S."/>
            <person name="Thamsborg S."/>
            <person name="Xia J."/>
            <person name="Xu P."/>
            <person name="Wang S."/>
            <person name="Scheerlinck J.P."/>
            <person name="Hofmann A."/>
            <person name="Sternberg P.W."/>
            <person name="Wang J."/>
            <person name="Gasser R.B."/>
        </authorList>
    </citation>
    <scope>NUCLEOTIDE SEQUENCE [LARGE SCALE GENOMIC DNA]</scope>
    <source>
        <strain evidence="6">DCEP-RM93F</strain>
    </source>
</reference>
<keyword evidence="4" id="KW-0539">Nucleus</keyword>
<dbReference type="EMBL" id="KL367500">
    <property type="protein sequence ID" value="KFD68870.1"/>
    <property type="molecule type" value="Genomic_DNA"/>
</dbReference>
<dbReference type="PANTHER" id="PTHR16288:SF0">
    <property type="entry name" value="TRNA (GUANINE-N(7)-)-METHYLTRANSFERASE NON-CATALYTIC SUBUNIT WDR4"/>
    <property type="match status" value="1"/>
</dbReference>
<dbReference type="InterPro" id="IPR028884">
    <property type="entry name" value="Trm82"/>
</dbReference>
<keyword evidence="3" id="KW-0677">Repeat</keyword>
<dbReference type="PANTHER" id="PTHR16288">
    <property type="entry name" value="WD40 REPEAT PROTEIN 4"/>
    <property type="match status" value="1"/>
</dbReference>
<feature type="region of interest" description="Disordered" evidence="5">
    <location>
        <begin position="271"/>
        <end position="294"/>
    </location>
</feature>
<evidence type="ECO:0000256" key="3">
    <source>
        <dbReference type="ARBA" id="ARBA00022737"/>
    </source>
</evidence>
<comment type="subcellular location">
    <subcellularLocation>
        <location evidence="1">Nucleus</location>
    </subcellularLocation>
</comment>
<accession>A0A085NHC4</accession>